<dbReference type="Pfam" id="PF07859">
    <property type="entry name" value="Abhydrolase_3"/>
    <property type="match status" value="1"/>
</dbReference>
<protein>
    <submittedName>
        <fullName evidence="4">Acetyl esterase/lipase</fullName>
    </submittedName>
</protein>
<comment type="similarity">
    <text evidence="1">Belongs to the 'GDXG' lipolytic enzyme family.</text>
</comment>
<accession>A0A1N7PK26</accession>
<organism evidence="4 5">
    <name type="scientific">Thalassolituus maritimus</name>
    <dbReference type="NCBI Taxonomy" id="484498"/>
    <lineage>
        <taxon>Bacteria</taxon>
        <taxon>Pseudomonadati</taxon>
        <taxon>Pseudomonadota</taxon>
        <taxon>Gammaproteobacteria</taxon>
        <taxon>Oceanospirillales</taxon>
        <taxon>Oceanospirillaceae</taxon>
        <taxon>Thalassolituus</taxon>
    </lineage>
</organism>
<gene>
    <name evidence="4" type="ORF">SAMN05421686_11031</name>
</gene>
<reference evidence="5" key="1">
    <citation type="submission" date="2017-01" db="EMBL/GenBank/DDBJ databases">
        <authorList>
            <person name="Varghese N."/>
            <person name="Submissions S."/>
        </authorList>
    </citation>
    <scope>NUCLEOTIDE SEQUENCE [LARGE SCALE GENOMIC DNA]</scope>
    <source>
        <strain evidence="5">DSM 24913</strain>
    </source>
</reference>
<dbReference type="EMBL" id="FTOH01000010">
    <property type="protein sequence ID" value="SIT10941.1"/>
    <property type="molecule type" value="Genomic_DNA"/>
</dbReference>
<dbReference type="SUPFAM" id="SSF53474">
    <property type="entry name" value="alpha/beta-Hydrolases"/>
    <property type="match status" value="1"/>
</dbReference>
<dbReference type="PANTHER" id="PTHR48081">
    <property type="entry name" value="AB HYDROLASE SUPERFAMILY PROTEIN C4A8.06C"/>
    <property type="match status" value="1"/>
</dbReference>
<sequence>MSMMQSVMRRLVTLTVKSQLNPRVPVTTQRKRLDLLRFTPMPGGIKESHTELAGIPTRRLTPTPCHGAILYLHGGAYCTGSPDSHKEMVARIARSTEREAFILDYRLAPEAPYPAALDDALAAYTDLLSRHQDIVIMGDSAGGGLAMALAEAISKTDYAQPNAMVLMSPWCDLTCSGPTIDSNRRIDPMLHPLWLTSSAEMYAVSTAKDEPGLSPLFGDMSGYPRTLIQVGSDEILLSDSTRAESAMKEAGVDVTLQVSEGMWHVFQFHAAFLKPSKKAVYKIGEFLRQ</sequence>
<dbReference type="AlphaFoldDB" id="A0A1N7PK26"/>
<evidence type="ECO:0000256" key="1">
    <source>
        <dbReference type="ARBA" id="ARBA00010515"/>
    </source>
</evidence>
<keyword evidence="5" id="KW-1185">Reference proteome</keyword>
<proteinExistence type="inferred from homology"/>
<keyword evidence="2" id="KW-0378">Hydrolase</keyword>
<dbReference type="InterPro" id="IPR013094">
    <property type="entry name" value="AB_hydrolase_3"/>
</dbReference>
<dbReference type="OrthoDB" id="5729797at2"/>
<dbReference type="Proteomes" id="UP000185639">
    <property type="component" value="Unassembled WGS sequence"/>
</dbReference>
<dbReference type="PROSITE" id="PS01173">
    <property type="entry name" value="LIPASE_GDXG_HIS"/>
    <property type="match status" value="1"/>
</dbReference>
<evidence type="ECO:0000259" key="3">
    <source>
        <dbReference type="Pfam" id="PF07859"/>
    </source>
</evidence>
<dbReference type="InterPro" id="IPR029058">
    <property type="entry name" value="AB_hydrolase_fold"/>
</dbReference>
<dbReference type="PANTHER" id="PTHR48081:SF30">
    <property type="entry name" value="ACETYL-HYDROLASE LIPR-RELATED"/>
    <property type="match status" value="1"/>
</dbReference>
<dbReference type="RefSeq" id="WP_076517293.1">
    <property type="nucleotide sequence ID" value="NZ_FTOH01000010.1"/>
</dbReference>
<evidence type="ECO:0000313" key="5">
    <source>
        <dbReference type="Proteomes" id="UP000185639"/>
    </source>
</evidence>
<dbReference type="STRING" id="484498.SAMN05421686_11031"/>
<dbReference type="GO" id="GO:0004806">
    <property type="term" value="F:triacylglycerol lipase activity"/>
    <property type="evidence" value="ECO:0007669"/>
    <property type="project" value="TreeGrafter"/>
</dbReference>
<dbReference type="Gene3D" id="3.40.50.1820">
    <property type="entry name" value="alpha/beta hydrolase"/>
    <property type="match status" value="1"/>
</dbReference>
<dbReference type="InterPro" id="IPR002168">
    <property type="entry name" value="Lipase_GDXG_HIS_AS"/>
</dbReference>
<name>A0A1N7PK26_9GAMM</name>
<feature type="domain" description="Alpha/beta hydrolase fold-3" evidence="3">
    <location>
        <begin position="69"/>
        <end position="267"/>
    </location>
</feature>
<evidence type="ECO:0000256" key="2">
    <source>
        <dbReference type="ARBA" id="ARBA00022801"/>
    </source>
</evidence>
<evidence type="ECO:0000313" key="4">
    <source>
        <dbReference type="EMBL" id="SIT10941.1"/>
    </source>
</evidence>
<dbReference type="InterPro" id="IPR050300">
    <property type="entry name" value="GDXG_lipolytic_enzyme"/>
</dbReference>